<evidence type="ECO:0000256" key="3">
    <source>
        <dbReference type="ARBA" id="ARBA00006742"/>
    </source>
</evidence>
<comment type="caution">
    <text evidence="15">The sequence shown here is derived from an EMBL/GenBank/DDBJ whole genome shotgun (WGS) entry which is preliminary data.</text>
</comment>
<keyword evidence="8 14" id="KW-0812">Transmembrane</keyword>
<reference evidence="15 16" key="1">
    <citation type="submission" date="2014-01" db="EMBL/GenBank/DDBJ databases">
        <title>Genome sequence determination for a cystic fibrosis isolate, Inquilinus limosus.</title>
        <authorList>
            <person name="Pino M."/>
            <person name="Di Conza J."/>
            <person name="Gutkind G."/>
        </authorList>
    </citation>
    <scope>NUCLEOTIDE SEQUENCE [LARGE SCALE GENOMIC DNA]</scope>
    <source>
        <strain evidence="15 16">MP06</strain>
    </source>
</reference>
<evidence type="ECO:0000256" key="9">
    <source>
        <dbReference type="ARBA" id="ARBA00022927"/>
    </source>
</evidence>
<comment type="similarity">
    <text evidence="3">Belongs to the YajC family.</text>
</comment>
<comment type="subunit">
    <text evidence="4">Part of the SecDF-YidC-YajC translocase complex. The SecDF-YidC-YajC translocase forms a supercomplex with SecYEG, called the holo-translocon (HTL).</text>
</comment>
<dbReference type="Proteomes" id="UP000029995">
    <property type="component" value="Unassembled WGS sequence"/>
</dbReference>
<dbReference type="SMART" id="SM01323">
    <property type="entry name" value="YajC"/>
    <property type="match status" value="1"/>
</dbReference>
<dbReference type="PRINTS" id="PR01853">
    <property type="entry name" value="YAJCTRNLCASE"/>
</dbReference>
<organism evidence="15 16">
    <name type="scientific">Inquilinus limosus MP06</name>
    <dbReference type="NCBI Taxonomy" id="1398085"/>
    <lineage>
        <taxon>Bacteria</taxon>
        <taxon>Pseudomonadati</taxon>
        <taxon>Pseudomonadota</taxon>
        <taxon>Alphaproteobacteria</taxon>
        <taxon>Rhodospirillales</taxon>
        <taxon>Rhodospirillaceae</taxon>
        <taxon>Inquilinus</taxon>
    </lineage>
</organism>
<dbReference type="RefSeq" id="WP_034843137.1">
    <property type="nucleotide sequence ID" value="NZ_JANX01000305.1"/>
</dbReference>
<gene>
    <name evidence="15" type="ORF">P409_20950</name>
</gene>
<sequence length="147" mass="15481">MLISEAYAQTADAGAAGGAGLLVQFAPLILIFVVFYFLLIRPQQKRAKEHRDMLGALRRGDRVVTGGGIIGTVQKVADDELTVEIAENVRVKVLRSTVTTVLARTEPAKGGGSGNGDKDEEAVPPAAANAPAEADKPKGLGRFLSRK</sequence>
<evidence type="ECO:0000313" key="16">
    <source>
        <dbReference type="Proteomes" id="UP000029995"/>
    </source>
</evidence>
<name>A0A0A0D3C7_9PROT</name>
<keyword evidence="6" id="KW-0813">Transport</keyword>
<feature type="compositionally biased region" description="Low complexity" evidence="13">
    <location>
        <begin position="123"/>
        <end position="132"/>
    </location>
</feature>
<evidence type="ECO:0000256" key="13">
    <source>
        <dbReference type="SAM" id="MobiDB-lite"/>
    </source>
</evidence>
<dbReference type="AlphaFoldDB" id="A0A0A0D3C7"/>
<evidence type="ECO:0000256" key="1">
    <source>
        <dbReference type="ARBA" id="ARBA00002061"/>
    </source>
</evidence>
<evidence type="ECO:0000256" key="11">
    <source>
        <dbReference type="ARBA" id="ARBA00023010"/>
    </source>
</evidence>
<keyword evidence="10 14" id="KW-1133">Transmembrane helix</keyword>
<dbReference type="Pfam" id="PF02699">
    <property type="entry name" value="YajC"/>
    <property type="match status" value="1"/>
</dbReference>
<evidence type="ECO:0000256" key="6">
    <source>
        <dbReference type="ARBA" id="ARBA00022448"/>
    </source>
</evidence>
<evidence type="ECO:0000256" key="4">
    <source>
        <dbReference type="ARBA" id="ARBA00011718"/>
    </source>
</evidence>
<evidence type="ECO:0000256" key="14">
    <source>
        <dbReference type="SAM" id="Phobius"/>
    </source>
</evidence>
<evidence type="ECO:0000256" key="12">
    <source>
        <dbReference type="ARBA" id="ARBA00023136"/>
    </source>
</evidence>
<dbReference type="PANTHER" id="PTHR33909">
    <property type="entry name" value="SEC TRANSLOCON ACCESSORY COMPLEX SUBUNIT YAJC"/>
    <property type="match status" value="1"/>
</dbReference>
<feature type="transmembrane region" description="Helical" evidence="14">
    <location>
        <begin position="20"/>
        <end position="39"/>
    </location>
</feature>
<comment type="subcellular location">
    <subcellularLocation>
        <location evidence="2">Cell membrane</location>
        <topology evidence="2">Single-pass membrane protein</topology>
    </subcellularLocation>
</comment>
<keyword evidence="12 14" id="KW-0472">Membrane</keyword>
<proteinExistence type="inferred from homology"/>
<evidence type="ECO:0000256" key="7">
    <source>
        <dbReference type="ARBA" id="ARBA00022475"/>
    </source>
</evidence>
<dbReference type="PANTHER" id="PTHR33909:SF1">
    <property type="entry name" value="SEC TRANSLOCON ACCESSORY COMPLEX SUBUNIT YAJC"/>
    <property type="match status" value="1"/>
</dbReference>
<dbReference type="GO" id="GO:0015031">
    <property type="term" value="P:protein transport"/>
    <property type="evidence" value="ECO:0007669"/>
    <property type="project" value="UniProtKB-KW"/>
</dbReference>
<evidence type="ECO:0000256" key="8">
    <source>
        <dbReference type="ARBA" id="ARBA00022692"/>
    </source>
</evidence>
<keyword evidence="11" id="KW-0811">Translocation</keyword>
<evidence type="ECO:0000256" key="2">
    <source>
        <dbReference type="ARBA" id="ARBA00004162"/>
    </source>
</evidence>
<evidence type="ECO:0000256" key="5">
    <source>
        <dbReference type="ARBA" id="ARBA00014962"/>
    </source>
</evidence>
<evidence type="ECO:0000313" key="15">
    <source>
        <dbReference type="EMBL" id="KGM32515.1"/>
    </source>
</evidence>
<dbReference type="NCBIfam" id="TIGR00739">
    <property type="entry name" value="yajC"/>
    <property type="match status" value="1"/>
</dbReference>
<dbReference type="InterPro" id="IPR003849">
    <property type="entry name" value="Preprotein_translocase_YajC"/>
</dbReference>
<keyword evidence="7" id="KW-1003">Cell membrane</keyword>
<accession>A0A0A0D3C7</accession>
<dbReference type="EMBL" id="JANX01000305">
    <property type="protein sequence ID" value="KGM32515.1"/>
    <property type="molecule type" value="Genomic_DNA"/>
</dbReference>
<comment type="function">
    <text evidence="1">The SecYEG-SecDF-YajC-YidC holo-translocon (HTL) protein secretase/insertase is a supercomplex required for protein secretion, insertion of proteins into membranes, and assembly of membrane protein complexes. While the SecYEG complex is essential for assembly of a number of proteins and complexes, the SecDF-YajC-YidC subcomplex facilitates these functions.</text>
</comment>
<dbReference type="OrthoDB" id="9811406at2"/>
<feature type="region of interest" description="Disordered" evidence="13">
    <location>
        <begin position="104"/>
        <end position="147"/>
    </location>
</feature>
<protein>
    <recommendedName>
        <fullName evidence="5">Sec translocon accessory complex subunit YajC</fullName>
    </recommendedName>
</protein>
<dbReference type="GO" id="GO:0005886">
    <property type="term" value="C:plasma membrane"/>
    <property type="evidence" value="ECO:0007669"/>
    <property type="project" value="UniProtKB-SubCell"/>
</dbReference>
<evidence type="ECO:0000256" key="10">
    <source>
        <dbReference type="ARBA" id="ARBA00022989"/>
    </source>
</evidence>
<keyword evidence="9" id="KW-0653">Protein transport</keyword>